<dbReference type="GO" id="GO:0071163">
    <property type="term" value="P:DNA replication preinitiation complex assembly"/>
    <property type="evidence" value="ECO:0007669"/>
    <property type="project" value="InterPro"/>
</dbReference>
<name>A0A1B6CU63_9HEMI</name>
<accession>A0A1B6CU63</accession>
<dbReference type="InterPro" id="IPR032054">
    <property type="entry name" value="Cdt1_C"/>
</dbReference>
<dbReference type="SMART" id="SM01075">
    <property type="entry name" value="CDT1"/>
    <property type="match status" value="1"/>
</dbReference>
<dbReference type="GO" id="GO:0070182">
    <property type="term" value="F:DNA polymerase binding"/>
    <property type="evidence" value="ECO:0007669"/>
    <property type="project" value="TreeGrafter"/>
</dbReference>
<dbReference type="CDD" id="cd08767">
    <property type="entry name" value="Cdt1_c"/>
    <property type="match status" value="1"/>
</dbReference>
<dbReference type="InterPro" id="IPR038090">
    <property type="entry name" value="Cdt1_C_WH_dom_sf"/>
</dbReference>
<organism evidence="5">
    <name type="scientific">Clastoptera arizonana</name>
    <name type="common">Arizona spittle bug</name>
    <dbReference type="NCBI Taxonomy" id="38151"/>
    <lineage>
        <taxon>Eukaryota</taxon>
        <taxon>Metazoa</taxon>
        <taxon>Ecdysozoa</taxon>
        <taxon>Arthropoda</taxon>
        <taxon>Hexapoda</taxon>
        <taxon>Insecta</taxon>
        <taxon>Pterygota</taxon>
        <taxon>Neoptera</taxon>
        <taxon>Paraneoptera</taxon>
        <taxon>Hemiptera</taxon>
        <taxon>Auchenorrhyncha</taxon>
        <taxon>Cercopoidea</taxon>
        <taxon>Clastopteridae</taxon>
        <taxon>Clastoptera</taxon>
    </lineage>
</organism>
<gene>
    <name evidence="5" type="ORF">g.10127</name>
</gene>
<dbReference type="InterPro" id="IPR036390">
    <property type="entry name" value="WH_DNA-bd_sf"/>
</dbReference>
<reference evidence="5" key="1">
    <citation type="submission" date="2015-12" db="EMBL/GenBank/DDBJ databases">
        <title>De novo transcriptome assembly of four potential Pierce s Disease insect vectors from Arizona vineyards.</title>
        <authorList>
            <person name="Tassone E.E."/>
        </authorList>
    </citation>
    <scope>NUCLEOTIDE SEQUENCE</scope>
</reference>
<dbReference type="AlphaFoldDB" id="A0A1B6CU63"/>
<evidence type="ECO:0000256" key="2">
    <source>
        <dbReference type="ARBA" id="ARBA00023306"/>
    </source>
</evidence>
<dbReference type="InterPro" id="IPR014939">
    <property type="entry name" value="CDT1_Gemini-bd-like"/>
</dbReference>
<dbReference type="Pfam" id="PF16679">
    <property type="entry name" value="CDT1_C"/>
    <property type="match status" value="1"/>
</dbReference>
<comment type="similarity">
    <text evidence="1">Belongs to the Cdt1 family.</text>
</comment>
<dbReference type="PANTHER" id="PTHR28637:SF1">
    <property type="entry name" value="DNA REPLICATION FACTOR CDT1"/>
    <property type="match status" value="1"/>
</dbReference>
<feature type="compositionally biased region" description="Low complexity" evidence="3">
    <location>
        <begin position="307"/>
        <end position="324"/>
    </location>
</feature>
<feature type="region of interest" description="Disordered" evidence="3">
    <location>
        <begin position="291"/>
        <end position="324"/>
    </location>
</feature>
<keyword evidence="2" id="KW-0131">Cell cycle</keyword>
<evidence type="ECO:0000256" key="3">
    <source>
        <dbReference type="SAM" id="MobiDB-lite"/>
    </source>
</evidence>
<evidence type="ECO:0000313" key="5">
    <source>
        <dbReference type="EMBL" id="JAS17036.1"/>
    </source>
</evidence>
<dbReference type="CDD" id="cd08674">
    <property type="entry name" value="Cdt1_m"/>
    <property type="match status" value="1"/>
</dbReference>
<proteinExistence type="inferred from homology"/>
<dbReference type="EMBL" id="GEDC01020262">
    <property type="protein sequence ID" value="JAS17036.1"/>
    <property type="molecule type" value="Transcribed_RNA"/>
</dbReference>
<dbReference type="GO" id="GO:0003677">
    <property type="term" value="F:DNA binding"/>
    <property type="evidence" value="ECO:0007669"/>
    <property type="project" value="InterPro"/>
</dbReference>
<dbReference type="SUPFAM" id="SSF46785">
    <property type="entry name" value="Winged helix' DNA-binding domain"/>
    <property type="match status" value="1"/>
</dbReference>
<dbReference type="GO" id="GO:0030174">
    <property type="term" value="P:regulation of DNA-templated DNA replication initiation"/>
    <property type="evidence" value="ECO:0007669"/>
    <property type="project" value="InterPro"/>
</dbReference>
<protein>
    <recommendedName>
        <fullName evidence="4">CDT1 Geminin-binding domain-containing protein</fullName>
    </recommendedName>
</protein>
<dbReference type="GO" id="GO:0000278">
    <property type="term" value="P:mitotic cell cycle"/>
    <property type="evidence" value="ECO:0007669"/>
    <property type="project" value="TreeGrafter"/>
</dbReference>
<dbReference type="Gene3D" id="1.10.10.1420">
    <property type="entry name" value="DNA replication factor Cdt1, C-terminal WH domain"/>
    <property type="match status" value="1"/>
</dbReference>
<dbReference type="PANTHER" id="PTHR28637">
    <property type="entry name" value="DNA REPLICATION FACTOR CDT1"/>
    <property type="match status" value="1"/>
</dbReference>
<evidence type="ECO:0000256" key="1">
    <source>
        <dbReference type="ARBA" id="ARBA00008356"/>
    </source>
</evidence>
<sequence>MAYQPSVVQYFTNRKRSANDDLKKDHSSKVLVMESHTETKNDLKTDTMSETSAKLVYMPKESLLQSGIHLLGAKKSAKNEASSKLNGIPKARKNNCNRTSQADLKTFLLQNNTTVVDSKQTQNQDDDVLKIEHQIHTPPKKKENVTFLKMGLLSPTRNTHCNLASLENHTEEDVTLSCTPTNNKEEINRKLKNNGDTIVGIKSSKDNENKNIAFRTNLLRKELNLGQIKKKLTGSSRLEEMKQAIERINEGKAKLLSIQEKLGVSPKKSTVEKVDLEMPYASPVKTPVKCPTRASSTFTPSRLFDEPPSTTVSTSPKSKSPYKSPAFQRYQSLVTEGRSALTLPFKFRALAEMFHCIDTVVSMFYNRKETTTFSKLKPAVEEMKKRMLTEYQLGQIFTIFPQGFEFSQEKIHKFGTTMQSDKYDLVIKPVLHGEYSSKTNMMTPTCLLERKRAFYNTLLDMTKTYHEEFLKKLEPPLIIPRDRLTRWHPNFDIDGVPDIISSALPQPPNIEKITSAKDVLEKSRSLFTANPRLQNALQKVSESNNSPKNSISSCTLPPVSEALKGIPKCLLEKVRAKQAAKAMEAMTRTPAQAKEAVRLTRLPEIARIIRNLFVAEKKSVLPRDLVLKKVNDSYRENLTMSDLDDHIKLLAEQTPGWMMFCNIRKTDFIKLSKDADMIRIMKKLESLAAEKEF</sequence>
<dbReference type="Pfam" id="PF08839">
    <property type="entry name" value="CDT1"/>
    <property type="match status" value="1"/>
</dbReference>
<dbReference type="GO" id="GO:0000076">
    <property type="term" value="P:DNA replication checkpoint signaling"/>
    <property type="evidence" value="ECO:0007669"/>
    <property type="project" value="TreeGrafter"/>
</dbReference>
<dbReference type="InterPro" id="IPR045173">
    <property type="entry name" value="Cdt1"/>
</dbReference>
<dbReference type="GO" id="GO:0005634">
    <property type="term" value="C:nucleus"/>
    <property type="evidence" value="ECO:0007669"/>
    <property type="project" value="TreeGrafter"/>
</dbReference>
<evidence type="ECO:0000259" key="4">
    <source>
        <dbReference type="SMART" id="SM01075"/>
    </source>
</evidence>
<feature type="domain" description="CDT1 Geminin-binding" evidence="4">
    <location>
        <begin position="343"/>
        <end position="506"/>
    </location>
</feature>